<dbReference type="Gene3D" id="2.60.120.200">
    <property type="match status" value="1"/>
</dbReference>
<proteinExistence type="inferred from homology"/>
<keyword evidence="9" id="KW-0136">Cellulose degradation</keyword>
<dbReference type="Pfam" id="PF24883">
    <property type="entry name" value="NPHP3_N"/>
    <property type="match status" value="1"/>
</dbReference>
<keyword evidence="6" id="KW-0325">Glycoprotein</keyword>
<keyword evidence="13" id="KW-0853">WD repeat</keyword>
<dbReference type="InterPro" id="IPR027417">
    <property type="entry name" value="P-loop_NTPase"/>
</dbReference>
<dbReference type="Gene3D" id="3.40.50.300">
    <property type="entry name" value="P-loop containing nucleotide triphosphate hydrolases"/>
    <property type="match status" value="1"/>
</dbReference>
<dbReference type="PANTHER" id="PTHR10039">
    <property type="entry name" value="AMELOGENIN"/>
    <property type="match status" value="1"/>
</dbReference>
<feature type="repeat" description="WD" evidence="13">
    <location>
        <begin position="1272"/>
        <end position="1303"/>
    </location>
</feature>
<dbReference type="SUPFAM" id="SSF82171">
    <property type="entry name" value="DPP6 N-terminal domain-like"/>
    <property type="match status" value="1"/>
</dbReference>
<comment type="similarity">
    <text evidence="3">Belongs to the glycosyl hydrolase 16 family.</text>
</comment>
<dbReference type="SMART" id="SM00320">
    <property type="entry name" value="WD40"/>
    <property type="match status" value="8"/>
</dbReference>
<evidence type="ECO:0000256" key="8">
    <source>
        <dbReference type="ARBA" id="ARBA00022801"/>
    </source>
</evidence>
<dbReference type="EMBL" id="BDHI01000028">
    <property type="protein sequence ID" value="GCB26193.1"/>
    <property type="molecule type" value="Genomic_DNA"/>
</dbReference>
<dbReference type="PROSITE" id="PS51762">
    <property type="entry name" value="GH16_2"/>
    <property type="match status" value="1"/>
</dbReference>
<evidence type="ECO:0000313" key="18">
    <source>
        <dbReference type="Proteomes" id="UP000286921"/>
    </source>
</evidence>
<feature type="region of interest" description="Disordered" evidence="14">
    <location>
        <begin position="15"/>
        <end position="81"/>
    </location>
</feature>
<dbReference type="Pfam" id="PF26113">
    <property type="entry name" value="GH16_XgeA"/>
    <property type="match status" value="1"/>
</dbReference>
<feature type="compositionally biased region" description="Gly residues" evidence="14">
    <location>
        <begin position="1906"/>
        <end position="1915"/>
    </location>
</feature>
<evidence type="ECO:0000256" key="7">
    <source>
        <dbReference type="ARBA" id="ARBA00022737"/>
    </source>
</evidence>
<evidence type="ECO:0000256" key="10">
    <source>
        <dbReference type="ARBA" id="ARBA00023136"/>
    </source>
</evidence>
<keyword evidence="12" id="KW-0326">Glycosidase</keyword>
<keyword evidence="10" id="KW-0472">Membrane</keyword>
<protein>
    <recommendedName>
        <fullName evidence="4">endo-1,3(4)-beta-glucanase</fullName>
        <ecNumber evidence="4">3.2.1.6</ecNumber>
    </recommendedName>
</protein>
<evidence type="ECO:0000256" key="12">
    <source>
        <dbReference type="ARBA" id="ARBA00023295"/>
    </source>
</evidence>
<dbReference type="CDD" id="cd02181">
    <property type="entry name" value="GH16_fungal_Lam16A_glucanase"/>
    <property type="match status" value="1"/>
</dbReference>
<keyword evidence="11" id="KW-0449">Lipoprotein</keyword>
<evidence type="ECO:0000256" key="13">
    <source>
        <dbReference type="PROSITE-ProRule" id="PRU00221"/>
    </source>
</evidence>
<keyword evidence="9" id="KW-0624">Polysaccharide degradation</keyword>
<feature type="domain" description="NACHT" evidence="15">
    <location>
        <begin position="396"/>
        <end position="546"/>
    </location>
</feature>
<dbReference type="GO" id="GO:0030245">
    <property type="term" value="P:cellulose catabolic process"/>
    <property type="evidence" value="ECO:0007669"/>
    <property type="project" value="UniProtKB-KW"/>
</dbReference>
<keyword evidence="18" id="KW-1185">Reference proteome</keyword>
<sequence length="1950" mass="216798">MPLCKTGCLATLLGGFKKDKHAEEARNETDHQKIEKNNEEPSTNGPPGSDAPDNVSQTTEVRQVDGTPAIDGRTITGAHHEQRTIDQAASIHKALWDKAYSNLKNDSKKAEYVSRYEELLAKVFLNQSTAEEADEANDSFQHLGEEQLKKVVEEGLARIGKYKKAIEHSESIVNVIKQVKSILDIPLKNVSQTALPWAVISSSVDILLKPVSVGAALYNGVAYVAFRIEWYSKLTNELLGEDSITDEKTLHGIREDIAGRITSLYESLLFYQIKSVCFYYKKYQLLVWARGLLELDDWSGDLKQIQEAEDALARDCTLYNMEQLKDQMRAIIMDTETEKASQKYQDRLQSIRRVDPQATVKTIESLKESVMDDLYTWVFDTEQFKGFMSWEEDAPRRLWISGQAGTGKTMLSIGTIRELQTRGLKEPEPPTILYFFCQNADVNLNNGVAVLQSLVWMLLRQQPHLSSHLDEQFSHSGQEFISDSNSFATWCDILTSMLRDSKRIIVAIDALDECAEGSRRQLLRFLSDMITKERMFHVKWFITSRPLLEIPDSRPGTALLYHRLLTLDDQNLIPWINAYINRKVQAIRDKAKNQERVDRIKDQLHERASNTYIWVSLVFGEIEDAPEARWQKIIEHTPSKLNDLYASLLRQLPWPECKTALSVAMVARRPLSLWEIEQLTGMETGVNAGKDYVTACRSFLTIRGETAYFIHQSAQDWLLSNQQQLRDGSPQDPGVFKKNIHREIFENSLKGMMETLKENMYQLPHYGIVSEEVETPSQDPLAAIRYSCQYWAYHLKESELRPYVDMFGFLRQHFLHWLEALALMRVIPETVGIIDMLLSIPAVTSETGLREFLLDAKRFVWRHQQSIMNSPLQVYVSALLFTPKASLVRQTGSLPKWIDQGPSMEEDWGPLLQTFTYPPVYGKLSVSWSPDDQLIASFGDEELRIWEAGTGNMVRKLEVESDSGHWDIDMPRVTFTSDGQLLLALTTHSVYVWDTATWEISDIVKCPDGAKGFAVSPNSQLLACLQIDGKVNLWQRNGTSWSLKWTYQNLNDSPERGRRASLSYSFDNRLLASTISDNIVILDTEHGELQEVIRVRSRGGAANAIEFSRDGKLLLQRGSTVKIWRHADKWELDRKIELPEPCESLAVSPDGRLIALPGYDSAIRVVDREEGAIVQTLVDHIGMVYDLAFSSDGQFLVSGGVAGSIRLWTIASGKHDKAPIEQYDSIGGVALSTDGSLLVTARVGGAIETWNGDTGEHQRSFEAPRGGYAFDVTVSQDNKLVAWASRDGRFMVWDAETGQTIATQERRLRGWKPSIISYLQFSSNSKLLGWIDISGSVRVWSIQPCGLLKTYRRGRDIKFTFSTMLRRGREELSLILHNLENELTMGKEVGYSPEDCLSQNDAAHTPRVTILGEWVVLGEQRSIWLPPKYQHKLSYTTWAAQNNLLIVGADSGRFFTIRFNPHEMSAGQMQNLSSLDVSDRANLPDYELHNVPVAPPYTATASAPAAAGAGAAEAAQKAGVAKGAGGPWYDPRSWSLLTKLLVAGGVVVVIVALVVGIYEGTKSSSYPDYSALSYKLADTYSGSSFFDEFEYYTAADTTDGFVDYVDSSTASEMNLTYASSSRAVLRVDTDTSNQTSGRKSVRITSKKTYNDGLFIFDITHTPYGCATWPALWLTDPSNWPEHGEIDVLESNNKATHGNAMTLHTSSGCKMNVKRKETGTAKYTNCLNTANDNAGCSVTGAKATYGEKFNSNGGGIYAMELRPAGIRVWMFTRDSIPSDISNSSSTPDPSTWGEALADFPNTNCDISSHFKNQSIIVNIDICGDLAGASTYYTDLYDCPSTCTKWAAENGANFTNAYWEFKSFKVYQTSSSSNSSSSASATTASSTAVGYGASAASTTTTAADGAGSTTGQGGGSQSGQQGQSGQQEGGGEQGGSSSSSSQEKEQGGQGGY</sequence>
<dbReference type="GO" id="GO:0052861">
    <property type="term" value="F:endo-1,3(4)-beta-glucanase activity"/>
    <property type="evidence" value="ECO:0007669"/>
    <property type="project" value="UniProtKB-EC"/>
</dbReference>
<comment type="catalytic activity">
    <reaction evidence="1">
        <text>Endohydrolysis of (1-&gt;3)- or (1-&gt;4)-linkages in beta-D-glucans when the glucose residue whose reducing group is involved in the linkage to be hydrolyzed is itself substituted at C-3.</text>
        <dbReference type="EC" id="3.2.1.6"/>
    </reaction>
</comment>
<evidence type="ECO:0000256" key="6">
    <source>
        <dbReference type="ARBA" id="ARBA00022622"/>
    </source>
</evidence>
<dbReference type="PROSITE" id="PS50082">
    <property type="entry name" value="WD_REPEATS_2"/>
    <property type="match status" value="2"/>
</dbReference>
<keyword evidence="5" id="KW-1003">Cell membrane</keyword>
<dbReference type="SUPFAM" id="SSF52540">
    <property type="entry name" value="P-loop containing nucleoside triphosphate hydrolases"/>
    <property type="match status" value="1"/>
</dbReference>
<comment type="subcellular location">
    <subcellularLocation>
        <location evidence="2">Cell membrane</location>
        <topology evidence="2">Lipid-anchor</topology>
        <topology evidence="2">GPI-anchor</topology>
    </subcellularLocation>
</comment>
<gene>
    <name evidence="17" type="ORF">AAWM_09078</name>
</gene>
<name>A0A401L3R5_ASPAW</name>
<feature type="compositionally biased region" description="Basic and acidic residues" evidence="14">
    <location>
        <begin position="16"/>
        <end position="39"/>
    </location>
</feature>
<evidence type="ECO:0000256" key="3">
    <source>
        <dbReference type="ARBA" id="ARBA00006865"/>
    </source>
</evidence>
<keyword evidence="6" id="KW-0336">GPI-anchor</keyword>
<dbReference type="PROSITE" id="PS50837">
    <property type="entry name" value="NACHT"/>
    <property type="match status" value="1"/>
</dbReference>
<dbReference type="InterPro" id="IPR001680">
    <property type="entry name" value="WD40_rpt"/>
</dbReference>
<evidence type="ECO:0000256" key="4">
    <source>
        <dbReference type="ARBA" id="ARBA00012599"/>
    </source>
</evidence>
<dbReference type="PANTHER" id="PTHR10039:SF17">
    <property type="entry name" value="FUNGAL STAND N-TERMINAL GOODBYE DOMAIN-CONTAINING PROTEIN-RELATED"/>
    <property type="match status" value="1"/>
</dbReference>
<evidence type="ECO:0000256" key="9">
    <source>
        <dbReference type="ARBA" id="ARBA00023001"/>
    </source>
</evidence>
<dbReference type="Gene3D" id="2.130.10.10">
    <property type="entry name" value="YVTN repeat-like/Quinoprotein amine dehydrogenase"/>
    <property type="match status" value="2"/>
</dbReference>
<evidence type="ECO:0000256" key="1">
    <source>
        <dbReference type="ARBA" id="ARBA00000124"/>
    </source>
</evidence>
<evidence type="ECO:0000256" key="14">
    <source>
        <dbReference type="SAM" id="MobiDB-lite"/>
    </source>
</evidence>
<evidence type="ECO:0000259" key="15">
    <source>
        <dbReference type="PROSITE" id="PS50837"/>
    </source>
</evidence>
<dbReference type="GO" id="GO:0005886">
    <property type="term" value="C:plasma membrane"/>
    <property type="evidence" value="ECO:0007669"/>
    <property type="project" value="UniProtKB-SubCell"/>
</dbReference>
<dbReference type="InterPro" id="IPR015943">
    <property type="entry name" value="WD40/YVTN_repeat-like_dom_sf"/>
</dbReference>
<dbReference type="SUPFAM" id="SSF49899">
    <property type="entry name" value="Concanavalin A-like lectins/glucanases"/>
    <property type="match status" value="1"/>
</dbReference>
<dbReference type="InterPro" id="IPR056884">
    <property type="entry name" value="NPHP3-like_N"/>
</dbReference>
<dbReference type="InterPro" id="IPR031359">
    <property type="entry name" value="NACHT_N"/>
</dbReference>
<dbReference type="InterPro" id="IPR000757">
    <property type="entry name" value="Beta-glucanase-like"/>
</dbReference>
<dbReference type="InterPro" id="IPR013320">
    <property type="entry name" value="ConA-like_dom_sf"/>
</dbReference>
<accession>A0A401L3R5</accession>
<evidence type="ECO:0000256" key="2">
    <source>
        <dbReference type="ARBA" id="ARBA00004609"/>
    </source>
</evidence>
<organism evidence="17 18">
    <name type="scientific">Aspergillus awamori</name>
    <name type="common">Black koji mold</name>
    <dbReference type="NCBI Taxonomy" id="105351"/>
    <lineage>
        <taxon>Eukaryota</taxon>
        <taxon>Fungi</taxon>
        <taxon>Dikarya</taxon>
        <taxon>Ascomycota</taxon>
        <taxon>Pezizomycotina</taxon>
        <taxon>Eurotiomycetes</taxon>
        <taxon>Eurotiomycetidae</taxon>
        <taxon>Eurotiales</taxon>
        <taxon>Aspergillaceae</taxon>
        <taxon>Aspergillus</taxon>
    </lineage>
</organism>
<keyword evidence="8" id="KW-0378">Hydrolase</keyword>
<reference evidence="17 18" key="1">
    <citation type="submission" date="2016-09" db="EMBL/GenBank/DDBJ databases">
        <title>Aspergillus awamori IFM 58123T.</title>
        <authorList>
            <person name="Kusuya Y."/>
            <person name="Shimizu M."/>
            <person name="Takahashi H."/>
            <person name="Yaguchi T."/>
        </authorList>
    </citation>
    <scope>NUCLEOTIDE SEQUENCE [LARGE SCALE GENOMIC DNA]</scope>
    <source>
        <strain evidence="17 18">IFM 58123</strain>
    </source>
</reference>
<evidence type="ECO:0000256" key="11">
    <source>
        <dbReference type="ARBA" id="ARBA00023288"/>
    </source>
</evidence>
<dbReference type="InterPro" id="IPR007111">
    <property type="entry name" value="NACHT_NTPase"/>
</dbReference>
<dbReference type="Pfam" id="PF00400">
    <property type="entry name" value="WD40"/>
    <property type="match status" value="2"/>
</dbReference>
<feature type="region of interest" description="Disordered" evidence="14">
    <location>
        <begin position="1897"/>
        <end position="1950"/>
    </location>
</feature>
<evidence type="ECO:0000256" key="5">
    <source>
        <dbReference type="ARBA" id="ARBA00022475"/>
    </source>
</evidence>
<feature type="domain" description="GH16" evidence="16">
    <location>
        <begin position="1567"/>
        <end position="1833"/>
    </location>
</feature>
<evidence type="ECO:0000259" key="16">
    <source>
        <dbReference type="PROSITE" id="PS51762"/>
    </source>
</evidence>
<dbReference type="PROSITE" id="PS50294">
    <property type="entry name" value="WD_REPEATS_REGION"/>
    <property type="match status" value="1"/>
</dbReference>
<dbReference type="SUPFAM" id="SSF50998">
    <property type="entry name" value="Quinoprotein alcohol dehydrogenase-like"/>
    <property type="match status" value="1"/>
</dbReference>
<dbReference type="STRING" id="105351.A0A401L3R5"/>
<dbReference type="Proteomes" id="UP000286921">
    <property type="component" value="Unassembled WGS sequence"/>
</dbReference>
<keyword evidence="9" id="KW-0119">Carbohydrate metabolism</keyword>
<comment type="caution">
    <text evidence="17">The sequence shown here is derived from an EMBL/GenBank/DDBJ whole genome shotgun (WGS) entry which is preliminary data.</text>
</comment>
<evidence type="ECO:0000313" key="17">
    <source>
        <dbReference type="EMBL" id="GCB26193.1"/>
    </source>
</evidence>
<dbReference type="GO" id="GO:0098552">
    <property type="term" value="C:side of membrane"/>
    <property type="evidence" value="ECO:0007669"/>
    <property type="project" value="UniProtKB-KW"/>
</dbReference>
<dbReference type="EC" id="3.2.1.6" evidence="4"/>
<dbReference type="Pfam" id="PF17100">
    <property type="entry name" value="NACHT_N"/>
    <property type="match status" value="1"/>
</dbReference>
<feature type="repeat" description="WD" evidence="13">
    <location>
        <begin position="1177"/>
        <end position="1218"/>
    </location>
</feature>
<dbReference type="FunFam" id="2.60.120.200:FF:000114">
    <property type="entry name" value="Probable endo-1,3(4)-beta-glucanase NFIA_089530"/>
    <property type="match status" value="1"/>
</dbReference>
<keyword evidence="7" id="KW-0677">Repeat</keyword>
<dbReference type="InterPro" id="IPR011047">
    <property type="entry name" value="Quinoprotein_ADH-like_sf"/>
</dbReference>